<dbReference type="EMBL" id="MFGB01000017">
    <property type="protein sequence ID" value="OGF26064.1"/>
    <property type="molecule type" value="Genomic_DNA"/>
</dbReference>
<evidence type="ECO:0008006" key="4">
    <source>
        <dbReference type="Google" id="ProtNLM"/>
    </source>
</evidence>
<evidence type="ECO:0000313" key="3">
    <source>
        <dbReference type="Proteomes" id="UP000178367"/>
    </source>
</evidence>
<reference evidence="2 3" key="1">
    <citation type="journal article" date="2016" name="Nat. Commun.">
        <title>Thousands of microbial genomes shed light on interconnected biogeochemical processes in an aquifer system.</title>
        <authorList>
            <person name="Anantharaman K."/>
            <person name="Brown C.T."/>
            <person name="Hug L.A."/>
            <person name="Sharon I."/>
            <person name="Castelle C.J."/>
            <person name="Probst A.J."/>
            <person name="Thomas B.C."/>
            <person name="Singh A."/>
            <person name="Wilkins M.J."/>
            <person name="Karaoz U."/>
            <person name="Brodie E.L."/>
            <person name="Williams K.H."/>
            <person name="Hubbard S.S."/>
            <person name="Banfield J.F."/>
        </authorList>
    </citation>
    <scope>NUCLEOTIDE SEQUENCE [LARGE SCALE GENOMIC DNA]</scope>
</reference>
<keyword evidence="1" id="KW-1133">Transmembrane helix</keyword>
<feature type="transmembrane region" description="Helical" evidence="1">
    <location>
        <begin position="157"/>
        <end position="175"/>
    </location>
</feature>
<feature type="transmembrane region" description="Helical" evidence="1">
    <location>
        <begin position="182"/>
        <end position="199"/>
    </location>
</feature>
<proteinExistence type="predicted"/>
<feature type="transmembrane region" description="Helical" evidence="1">
    <location>
        <begin position="205"/>
        <end position="222"/>
    </location>
</feature>
<dbReference type="AlphaFoldDB" id="A0A1F5SHC5"/>
<accession>A0A1F5SHC5</accession>
<keyword evidence="1" id="KW-0472">Membrane</keyword>
<name>A0A1F5SHC5_9BACT</name>
<keyword evidence="1" id="KW-0812">Transmembrane</keyword>
<feature type="transmembrane region" description="Helical" evidence="1">
    <location>
        <begin position="12"/>
        <end position="30"/>
    </location>
</feature>
<feature type="transmembrane region" description="Helical" evidence="1">
    <location>
        <begin position="134"/>
        <end position="151"/>
    </location>
</feature>
<dbReference type="Proteomes" id="UP000178367">
    <property type="component" value="Unassembled WGS sequence"/>
</dbReference>
<protein>
    <recommendedName>
        <fullName evidence="4">Glycosyltransferase RgtA/B/C/D-like domain-containing protein</fullName>
    </recommendedName>
</protein>
<feature type="transmembrane region" description="Helical" evidence="1">
    <location>
        <begin position="272"/>
        <end position="294"/>
    </location>
</feature>
<feature type="transmembrane region" description="Helical" evidence="1">
    <location>
        <begin position="333"/>
        <end position="350"/>
    </location>
</feature>
<organism evidence="2 3">
    <name type="scientific">Candidatus Falkowbacteria bacterium RIFOXYA2_FULL_47_19</name>
    <dbReference type="NCBI Taxonomy" id="1797994"/>
    <lineage>
        <taxon>Bacteria</taxon>
        <taxon>Candidatus Falkowiibacteriota</taxon>
    </lineage>
</organism>
<sequence>MTKLKNVFKEHWFIFLLAGFFCIFLNWPLIRSIHSLGIENFRGVYPMFVDDAEHYITRTQEVLSGHPGLGNAYLAEHKGEPYMSPPLAEIVFAYTAKTLHISVPAFFAWQGFLFPFLCFIFFYFILFYTSKSKIVSLFLALLFFLISPRQFSRPIIQQFIFLPFFLGSYFIWQFYNENKQKSIYVINIIITSLVGLLVYISPYFWSPLFLLFHLTLFTAAFIRKDVRYYFKNLGLSVLIFGLWVAPYLINLFKAVKSPWYAETVVRFGMLNTHWPAAFFNVLPVFICLAALLFIFRKTERVKFYFIGIILLTALAINWQNIITGHYLLFSSHYMDVTIFLVLWSAAMIGAGAKEKLYFNKGLFSPTISIVLLLVVVIFFGYRHRGEFPFILNSGFNKEEMSRIQDMRPVFDWLNYNTERDSVLYLLGGDYDMYYLRNIFYTIYTHNNTYYNGYPGMFLVSNDELLERYLRSLIFDPEANEEFIRQYAYRTRAVEFLSDYQNKLIRNKTWGKIPGINFKIPELIPDGFNDEAVRRFLEIKKQNPMEVLKKYDVDYILLSLDDPRFSSQKEILDSLDSAEPIVEISNILIYKVN</sequence>
<gene>
    <name evidence="2" type="ORF">A2227_02500</name>
</gene>
<feature type="transmembrane region" description="Helical" evidence="1">
    <location>
        <begin position="234"/>
        <end position="252"/>
    </location>
</feature>
<evidence type="ECO:0000256" key="1">
    <source>
        <dbReference type="SAM" id="Phobius"/>
    </source>
</evidence>
<feature type="transmembrane region" description="Helical" evidence="1">
    <location>
        <begin position="107"/>
        <end position="127"/>
    </location>
</feature>
<feature type="transmembrane region" description="Helical" evidence="1">
    <location>
        <begin position="301"/>
        <end position="321"/>
    </location>
</feature>
<dbReference type="STRING" id="1797994.A2227_02500"/>
<comment type="caution">
    <text evidence="2">The sequence shown here is derived from an EMBL/GenBank/DDBJ whole genome shotgun (WGS) entry which is preliminary data.</text>
</comment>
<feature type="transmembrane region" description="Helical" evidence="1">
    <location>
        <begin position="362"/>
        <end position="381"/>
    </location>
</feature>
<evidence type="ECO:0000313" key="2">
    <source>
        <dbReference type="EMBL" id="OGF26064.1"/>
    </source>
</evidence>